<name>A0A645HYE9_9ZZZZ</name>
<accession>A0A645HYE9</accession>
<sequence length="106" mass="11715">MINTSVYNNALPSVMLRYLFTTLAIISVPPELPLFKKTSPIPPPITKPPSTQAMKLSFSLTKVPFGKTGITLRKKVSIATPIIVRKLNCHPTILNAITKRSMLIDK</sequence>
<dbReference type="EMBL" id="VSSQ01101967">
    <property type="protein sequence ID" value="MPN43522.1"/>
    <property type="molecule type" value="Genomic_DNA"/>
</dbReference>
<proteinExistence type="predicted"/>
<gene>
    <name evidence="1" type="ORF">SDC9_191082</name>
</gene>
<evidence type="ECO:0000313" key="1">
    <source>
        <dbReference type="EMBL" id="MPN43522.1"/>
    </source>
</evidence>
<dbReference type="AlphaFoldDB" id="A0A645HYE9"/>
<comment type="caution">
    <text evidence="1">The sequence shown here is derived from an EMBL/GenBank/DDBJ whole genome shotgun (WGS) entry which is preliminary data.</text>
</comment>
<protein>
    <submittedName>
        <fullName evidence="1">Uncharacterized protein</fullName>
    </submittedName>
</protein>
<reference evidence="1" key="1">
    <citation type="submission" date="2019-08" db="EMBL/GenBank/DDBJ databases">
        <authorList>
            <person name="Kucharzyk K."/>
            <person name="Murdoch R.W."/>
            <person name="Higgins S."/>
            <person name="Loffler F."/>
        </authorList>
    </citation>
    <scope>NUCLEOTIDE SEQUENCE</scope>
</reference>
<organism evidence="1">
    <name type="scientific">bioreactor metagenome</name>
    <dbReference type="NCBI Taxonomy" id="1076179"/>
    <lineage>
        <taxon>unclassified sequences</taxon>
        <taxon>metagenomes</taxon>
        <taxon>ecological metagenomes</taxon>
    </lineage>
</organism>